<reference evidence="6" key="1">
    <citation type="journal article" date="2019" name="Int. J. Syst. Evol. Microbiol.">
        <title>The Global Catalogue of Microorganisms (GCM) 10K type strain sequencing project: providing services to taxonomists for standard genome sequencing and annotation.</title>
        <authorList>
            <consortium name="The Broad Institute Genomics Platform"/>
            <consortium name="The Broad Institute Genome Sequencing Center for Infectious Disease"/>
            <person name="Wu L."/>
            <person name="Ma J."/>
        </authorList>
    </citation>
    <scope>NUCLEOTIDE SEQUENCE [LARGE SCALE GENOMIC DNA]</scope>
    <source>
        <strain evidence="6">CGMCC 1.15180</strain>
    </source>
</reference>
<keyword evidence="1 2" id="KW-0732">Signal</keyword>
<dbReference type="InterPro" id="IPR039331">
    <property type="entry name" value="PAPs-like"/>
</dbReference>
<dbReference type="InterPro" id="IPR003961">
    <property type="entry name" value="FN3_dom"/>
</dbReference>
<feature type="signal peptide" evidence="2">
    <location>
        <begin position="1"/>
        <end position="23"/>
    </location>
</feature>
<name>A0ABW4VLD5_9BACT</name>
<dbReference type="SUPFAM" id="SSF56300">
    <property type="entry name" value="Metallo-dependent phosphatases"/>
    <property type="match status" value="1"/>
</dbReference>
<dbReference type="PANTHER" id="PTHR22953">
    <property type="entry name" value="ACID PHOSPHATASE RELATED"/>
    <property type="match status" value="1"/>
</dbReference>
<evidence type="ECO:0000313" key="6">
    <source>
        <dbReference type="Proteomes" id="UP001597361"/>
    </source>
</evidence>
<dbReference type="PANTHER" id="PTHR22953:SF153">
    <property type="entry name" value="PURPLE ACID PHOSPHATASE"/>
    <property type="match status" value="1"/>
</dbReference>
<dbReference type="SUPFAM" id="SSF49363">
    <property type="entry name" value="Purple acid phosphatase, N-terminal domain"/>
    <property type="match status" value="1"/>
</dbReference>
<dbReference type="CDD" id="cd00063">
    <property type="entry name" value="FN3"/>
    <property type="match status" value="1"/>
</dbReference>
<dbReference type="Gene3D" id="3.60.21.10">
    <property type="match status" value="1"/>
</dbReference>
<evidence type="ECO:0000313" key="5">
    <source>
        <dbReference type="EMBL" id="MFD2035507.1"/>
    </source>
</evidence>
<dbReference type="InterPro" id="IPR029052">
    <property type="entry name" value="Metallo-depent_PP-like"/>
</dbReference>
<comment type="caution">
    <text evidence="5">The sequence shown here is derived from an EMBL/GenBank/DDBJ whole genome shotgun (WGS) entry which is preliminary data.</text>
</comment>
<keyword evidence="6" id="KW-1185">Reference proteome</keyword>
<evidence type="ECO:0000259" key="4">
    <source>
        <dbReference type="Pfam" id="PF16656"/>
    </source>
</evidence>
<proteinExistence type="predicted"/>
<dbReference type="InterPro" id="IPR004843">
    <property type="entry name" value="Calcineurin-like_PHP"/>
</dbReference>
<protein>
    <submittedName>
        <fullName evidence="5">Metallophosphoesterase</fullName>
    </submittedName>
</protein>
<evidence type="ECO:0000256" key="1">
    <source>
        <dbReference type="ARBA" id="ARBA00022729"/>
    </source>
</evidence>
<dbReference type="Pfam" id="PF00149">
    <property type="entry name" value="Metallophos"/>
    <property type="match status" value="1"/>
</dbReference>
<dbReference type="InterPro" id="IPR015914">
    <property type="entry name" value="PAPs_N"/>
</dbReference>
<dbReference type="Proteomes" id="UP001597361">
    <property type="component" value="Unassembled WGS sequence"/>
</dbReference>
<accession>A0ABW4VLD5</accession>
<dbReference type="EMBL" id="JBHUHR010000033">
    <property type="protein sequence ID" value="MFD2035507.1"/>
    <property type="molecule type" value="Genomic_DNA"/>
</dbReference>
<evidence type="ECO:0000256" key="2">
    <source>
        <dbReference type="SAM" id="SignalP"/>
    </source>
</evidence>
<feature type="chain" id="PRO_5046951799" evidence="2">
    <location>
        <begin position="24"/>
        <end position="593"/>
    </location>
</feature>
<feature type="domain" description="Calcineurin-like phosphoesterase" evidence="3">
    <location>
        <begin position="336"/>
        <end position="515"/>
    </location>
</feature>
<dbReference type="RefSeq" id="WP_376886472.1">
    <property type="nucleotide sequence ID" value="NZ_JBHUHR010000033.1"/>
</dbReference>
<feature type="domain" description="Purple acid phosphatase N-terminal" evidence="4">
    <location>
        <begin position="232"/>
        <end position="327"/>
    </location>
</feature>
<dbReference type="Gene3D" id="2.60.40.380">
    <property type="entry name" value="Purple acid phosphatase-like, N-terminal"/>
    <property type="match status" value="1"/>
</dbReference>
<dbReference type="InterPro" id="IPR008963">
    <property type="entry name" value="Purple_acid_Pase-like_N"/>
</dbReference>
<dbReference type="Pfam" id="PF16656">
    <property type="entry name" value="Pur_ac_phosph_N"/>
    <property type="match status" value="1"/>
</dbReference>
<sequence>MKNKLSYPLLFINLLLSICLVGCQPNHVESISVDTAMDSIVSRLYLEKDSEDLSQLNHRDVLDFLRDEEKDALARNYWVFGVNQPVRVSLMRDKAQKEIPFWLSESGFQLTEMVVKNEHATYEVWQKHFEKGMVRLGINGFDMHRPVYFISVTPIEKINPLEIDPVFPENQQFQTMEEGAFTYHDWDGLKIKEVPASMIGEILFTTIRGRAREAHLLDAFRRTEFPSGNHADQLLLTWEGSARYSISIQCRTNPQAGNVSLEYWQKGKAQKQISQAEQFLMEDRLLVNDRYINRNTFRLDSLLPNTVYEYRIITENGNSSDVFSFKTAPDSIEDFSFLWFGDMHNDMKTGGMYQKALHRFPESAFVLNSGDLVGTGLYRNDWDQFFGSLGKAAAQTPLMAVPGNHDSQDGLGAWMFREMFDYPKNGPNKDFEEFTYQFSYSNALFIMIDGTLPIKEQTTWLEQTLKSHPAKWKILTIHFPPFNSKEPYEDIQREWLPILEKYGIDLVLSGHFHYYMRSKPLREFYDSKHQTVFVHSASTKGKGYEGEKSRGDFAAIELPNDYMYQKIDISSNTLKLQAFDFNGKLLDSFQLKK</sequence>
<gene>
    <name evidence="5" type="ORF">ACFSKL_11940</name>
</gene>
<evidence type="ECO:0000259" key="3">
    <source>
        <dbReference type="Pfam" id="PF00149"/>
    </source>
</evidence>
<organism evidence="5 6">
    <name type="scientific">Belliella marina</name>
    <dbReference type="NCBI Taxonomy" id="1644146"/>
    <lineage>
        <taxon>Bacteria</taxon>
        <taxon>Pseudomonadati</taxon>
        <taxon>Bacteroidota</taxon>
        <taxon>Cytophagia</taxon>
        <taxon>Cytophagales</taxon>
        <taxon>Cyclobacteriaceae</taxon>
        <taxon>Belliella</taxon>
    </lineage>
</organism>